<accession>T1KPY8</accession>
<sequence>MFVFDQRHFLLLIKATINTLIWISVAIVLISHICLVNGSKVYQWNEKKTVEPYLDSNREMVDIHYLYNISFNKLKVKKCMNSHGRQTADCVYNSEKKWGPISDEDIKSACCSFWEADECLTQLVVHSCTKNESLLYTEDAELTVNRKLLQNGYCSSYQQMSDCDFPFWLVVAIIVSLVILFFICGFAVLNNFMRRESVNSKLIIYNQKSTVNRHQQQRSQHY</sequence>
<protein>
    <submittedName>
        <fullName evidence="2">Uncharacterized protein</fullName>
    </submittedName>
</protein>
<reference evidence="3" key="1">
    <citation type="submission" date="2011-08" db="EMBL/GenBank/DDBJ databases">
        <authorList>
            <person name="Rombauts S."/>
        </authorList>
    </citation>
    <scope>NUCLEOTIDE SEQUENCE</scope>
    <source>
        <strain evidence="3">London</strain>
    </source>
</reference>
<keyword evidence="1" id="KW-0812">Transmembrane</keyword>
<keyword evidence="3" id="KW-1185">Reference proteome</keyword>
<keyword evidence="1" id="KW-1133">Transmembrane helix</keyword>
<keyword evidence="1" id="KW-0472">Membrane</keyword>
<reference evidence="2" key="2">
    <citation type="submission" date="2015-06" db="UniProtKB">
        <authorList>
            <consortium name="EnsemblMetazoa"/>
        </authorList>
    </citation>
    <scope>IDENTIFICATION</scope>
</reference>
<dbReference type="Proteomes" id="UP000015104">
    <property type="component" value="Unassembled WGS sequence"/>
</dbReference>
<dbReference type="EMBL" id="CAEY01000341">
    <property type="status" value="NOT_ANNOTATED_CDS"/>
    <property type="molecule type" value="Genomic_DNA"/>
</dbReference>
<proteinExistence type="predicted"/>
<evidence type="ECO:0000313" key="2">
    <source>
        <dbReference type="EnsemblMetazoa" id="tetur17g02190.1"/>
    </source>
</evidence>
<organism evidence="2 3">
    <name type="scientific">Tetranychus urticae</name>
    <name type="common">Two-spotted spider mite</name>
    <dbReference type="NCBI Taxonomy" id="32264"/>
    <lineage>
        <taxon>Eukaryota</taxon>
        <taxon>Metazoa</taxon>
        <taxon>Ecdysozoa</taxon>
        <taxon>Arthropoda</taxon>
        <taxon>Chelicerata</taxon>
        <taxon>Arachnida</taxon>
        <taxon>Acari</taxon>
        <taxon>Acariformes</taxon>
        <taxon>Trombidiformes</taxon>
        <taxon>Prostigmata</taxon>
        <taxon>Eleutherengona</taxon>
        <taxon>Raphignathae</taxon>
        <taxon>Tetranychoidea</taxon>
        <taxon>Tetranychidae</taxon>
        <taxon>Tetranychus</taxon>
    </lineage>
</organism>
<name>T1KPY8_TETUR</name>
<evidence type="ECO:0000256" key="1">
    <source>
        <dbReference type="SAM" id="Phobius"/>
    </source>
</evidence>
<evidence type="ECO:0000313" key="3">
    <source>
        <dbReference type="Proteomes" id="UP000015104"/>
    </source>
</evidence>
<dbReference type="AlphaFoldDB" id="T1KPY8"/>
<dbReference type="EnsemblMetazoa" id="tetur17g02190.1">
    <property type="protein sequence ID" value="tetur17g02190.1"/>
    <property type="gene ID" value="tetur17g02190"/>
</dbReference>
<dbReference type="HOGENOM" id="CLU_1246782_0_0_1"/>
<feature type="transmembrane region" description="Helical" evidence="1">
    <location>
        <begin position="12"/>
        <end position="33"/>
    </location>
</feature>
<feature type="transmembrane region" description="Helical" evidence="1">
    <location>
        <begin position="165"/>
        <end position="189"/>
    </location>
</feature>